<evidence type="ECO:0000313" key="2">
    <source>
        <dbReference type="Proteomes" id="UP000252582"/>
    </source>
</evidence>
<keyword evidence="2" id="KW-1185">Reference proteome</keyword>
<name>A0A6I7HKW6_9HYPH</name>
<proteinExistence type="predicted"/>
<protein>
    <submittedName>
        <fullName evidence="1">Uncharacterized protein</fullName>
    </submittedName>
</protein>
<comment type="caution">
    <text evidence="1">The sequence shown here is derived from an EMBL/GenBank/DDBJ whole genome shotgun (WGS) entry which is preliminary data.</text>
</comment>
<gene>
    <name evidence="1" type="ORF">DFR48_106142</name>
</gene>
<dbReference type="Proteomes" id="UP000252582">
    <property type="component" value="Unassembled WGS sequence"/>
</dbReference>
<organism evidence="1 2">
    <name type="scientific">Ciceribacter lividus</name>
    <dbReference type="NCBI Taxonomy" id="1197950"/>
    <lineage>
        <taxon>Bacteria</taxon>
        <taxon>Pseudomonadati</taxon>
        <taxon>Pseudomonadota</taxon>
        <taxon>Alphaproteobacteria</taxon>
        <taxon>Hyphomicrobiales</taxon>
        <taxon>Rhizobiaceae</taxon>
        <taxon>Ciceribacter</taxon>
    </lineage>
</organism>
<evidence type="ECO:0000313" key="1">
    <source>
        <dbReference type="EMBL" id="RCW24020.1"/>
    </source>
</evidence>
<dbReference type="EMBL" id="QPIX01000006">
    <property type="protein sequence ID" value="RCW24020.1"/>
    <property type="molecule type" value="Genomic_DNA"/>
</dbReference>
<reference evidence="1 2" key="1">
    <citation type="submission" date="2018-07" db="EMBL/GenBank/DDBJ databases">
        <title>Genomic Encyclopedia of Type Strains, Phase IV (KMG-IV): sequencing the most valuable type-strain genomes for metagenomic binning, comparative biology and taxonomic classification.</title>
        <authorList>
            <person name="Goeker M."/>
        </authorList>
    </citation>
    <scope>NUCLEOTIDE SEQUENCE [LARGE SCALE GENOMIC DNA]</scope>
    <source>
        <strain evidence="1 2">DSM 25528</strain>
    </source>
</reference>
<accession>A0A6I7HKW6</accession>
<dbReference type="AlphaFoldDB" id="A0A6I7HKW6"/>
<sequence>MTGNIRWQIEDDEGSPAVPATDGQRHKSIRLGPILAVDFSEHRTTVTLKYLTDVYSRSAFDGDYLQLSFIRKIW</sequence>